<keyword evidence="4" id="KW-0145">Chemotaxis</keyword>
<accession>A0A229SQR2</accession>
<dbReference type="PROSITE" id="PS50122">
    <property type="entry name" value="CHEB"/>
    <property type="match status" value="1"/>
</dbReference>
<dbReference type="InterPro" id="IPR000673">
    <property type="entry name" value="Sig_transdc_resp-reg_Me-estase"/>
</dbReference>
<evidence type="ECO:0000256" key="3">
    <source>
        <dbReference type="ARBA" id="ARBA00048267"/>
    </source>
</evidence>
<name>A0A229SQR2_9PSEU</name>
<dbReference type="GO" id="GO:0006935">
    <property type="term" value="P:chemotaxis"/>
    <property type="evidence" value="ECO:0007669"/>
    <property type="project" value="UniProtKB-UniRule"/>
</dbReference>
<dbReference type="PIRSF" id="PIRSF036461">
    <property type="entry name" value="Chmtx_methlestr"/>
    <property type="match status" value="1"/>
</dbReference>
<dbReference type="RefSeq" id="WP_093952747.1">
    <property type="nucleotide sequence ID" value="NZ_NMUL01000049.1"/>
</dbReference>
<evidence type="ECO:0000313" key="6">
    <source>
        <dbReference type="EMBL" id="OXM61188.1"/>
    </source>
</evidence>
<evidence type="ECO:0000259" key="5">
    <source>
        <dbReference type="PROSITE" id="PS50122"/>
    </source>
</evidence>
<dbReference type="EC" id="3.1.1.61" evidence="2"/>
<keyword evidence="7" id="KW-1185">Reference proteome</keyword>
<dbReference type="SUPFAM" id="SSF52738">
    <property type="entry name" value="Methylesterase CheB, C-terminal domain"/>
    <property type="match status" value="1"/>
</dbReference>
<keyword evidence="1 4" id="KW-0378">Hydrolase</keyword>
<dbReference type="GO" id="GO:0005737">
    <property type="term" value="C:cytoplasm"/>
    <property type="evidence" value="ECO:0007669"/>
    <property type="project" value="InterPro"/>
</dbReference>
<protein>
    <recommendedName>
        <fullName evidence="2">protein-glutamate methylesterase</fullName>
        <ecNumber evidence="2">3.1.1.61</ecNumber>
    </recommendedName>
</protein>
<dbReference type="Proteomes" id="UP000215199">
    <property type="component" value="Unassembled WGS sequence"/>
</dbReference>
<evidence type="ECO:0000256" key="4">
    <source>
        <dbReference type="PROSITE-ProRule" id="PRU00050"/>
    </source>
</evidence>
<dbReference type="GO" id="GO:0008984">
    <property type="term" value="F:protein-glutamate methylesterase activity"/>
    <property type="evidence" value="ECO:0007669"/>
    <property type="project" value="UniProtKB-EC"/>
</dbReference>
<dbReference type="InterPro" id="IPR011247">
    <property type="entry name" value="Chemotax_prot-Glu_Me-esterase"/>
</dbReference>
<evidence type="ECO:0000256" key="2">
    <source>
        <dbReference type="ARBA" id="ARBA00039140"/>
    </source>
</evidence>
<dbReference type="InterPro" id="IPR035909">
    <property type="entry name" value="CheB_C"/>
</dbReference>
<organism evidence="6 7">
    <name type="scientific">Amycolatopsis vastitatis</name>
    <dbReference type="NCBI Taxonomy" id="1905142"/>
    <lineage>
        <taxon>Bacteria</taxon>
        <taxon>Bacillati</taxon>
        <taxon>Actinomycetota</taxon>
        <taxon>Actinomycetes</taxon>
        <taxon>Pseudonocardiales</taxon>
        <taxon>Pseudonocardiaceae</taxon>
        <taxon>Amycolatopsis</taxon>
    </lineage>
</organism>
<evidence type="ECO:0000256" key="1">
    <source>
        <dbReference type="ARBA" id="ARBA00022801"/>
    </source>
</evidence>
<dbReference type="Pfam" id="PF01339">
    <property type="entry name" value="CheB_methylest"/>
    <property type="match status" value="1"/>
</dbReference>
<feature type="active site" evidence="4">
    <location>
        <position position="40"/>
    </location>
</feature>
<gene>
    <name evidence="6" type="ORF">CF165_39780</name>
</gene>
<dbReference type="EMBL" id="NMUL01000049">
    <property type="protein sequence ID" value="OXM61188.1"/>
    <property type="molecule type" value="Genomic_DNA"/>
</dbReference>
<dbReference type="CDD" id="cd16433">
    <property type="entry name" value="CheB"/>
    <property type="match status" value="1"/>
</dbReference>
<sequence>MTFQRDVVVIGASAGGVEALRGVVRRLPADFPAAVLVVLHLAPAAPTALPQILGRAGLLRAVPATDGASLTPGVIHVAPPDHHVLLDGDTLALTRGPTENGHRPAVNVTFRSAALAAGPRVIGVVLSGTLHDGAGGLCTVVERGGLAVVQDPADALYPGMPESALARVPTGHVYPAEVLGKVIDQLVRQRVEPVPLPPPSPALLLEDRIARDGVQRSPSAKAAPASGYTCPDCHGPLLESGDEPGHYRCRVGHAWTAEALLAARGTEFERALWTALRSLEEKGEIAGRMKRDAEARGHAHIVRRYADTARECVTAAETLRRFLLSLDP</sequence>
<reference evidence="7" key="1">
    <citation type="submission" date="2017-07" db="EMBL/GenBank/DDBJ databases">
        <title>Comparative genome mining reveals phylogenetic distribution patterns of secondary metabolites in Amycolatopsis.</title>
        <authorList>
            <person name="Adamek M."/>
            <person name="Alanjary M."/>
            <person name="Sales-Ortells H."/>
            <person name="Goodfellow M."/>
            <person name="Bull A.T."/>
            <person name="Kalinowski J."/>
            <person name="Ziemert N."/>
        </authorList>
    </citation>
    <scope>NUCLEOTIDE SEQUENCE [LARGE SCALE GENOMIC DNA]</scope>
    <source>
        <strain evidence="7">H5</strain>
    </source>
</reference>
<comment type="caution">
    <text evidence="6">The sequence shown here is derived from an EMBL/GenBank/DDBJ whole genome shotgun (WGS) entry which is preliminary data.</text>
</comment>
<dbReference type="PANTHER" id="PTHR42872">
    <property type="entry name" value="PROTEIN-GLUTAMATE METHYLESTERASE/PROTEIN-GLUTAMINE GLUTAMINASE"/>
    <property type="match status" value="1"/>
</dbReference>
<feature type="domain" description="CheB-type methylesterase" evidence="5">
    <location>
        <begin position="1"/>
        <end position="190"/>
    </location>
</feature>
<comment type="catalytic activity">
    <reaction evidence="3">
        <text>[protein]-L-glutamate 5-O-methyl ester + H2O = L-glutamyl-[protein] + methanol + H(+)</text>
        <dbReference type="Rhea" id="RHEA:23236"/>
        <dbReference type="Rhea" id="RHEA-COMP:10208"/>
        <dbReference type="Rhea" id="RHEA-COMP:10311"/>
        <dbReference type="ChEBI" id="CHEBI:15377"/>
        <dbReference type="ChEBI" id="CHEBI:15378"/>
        <dbReference type="ChEBI" id="CHEBI:17790"/>
        <dbReference type="ChEBI" id="CHEBI:29973"/>
        <dbReference type="ChEBI" id="CHEBI:82795"/>
        <dbReference type="EC" id="3.1.1.61"/>
    </reaction>
</comment>
<feature type="active site" evidence="4">
    <location>
        <position position="13"/>
    </location>
</feature>
<dbReference type="GO" id="GO:0000156">
    <property type="term" value="F:phosphorelay response regulator activity"/>
    <property type="evidence" value="ECO:0007669"/>
    <property type="project" value="InterPro"/>
</dbReference>
<dbReference type="AlphaFoldDB" id="A0A229SQR2"/>
<dbReference type="OrthoDB" id="9791760at2"/>
<feature type="active site" evidence="4">
    <location>
        <position position="132"/>
    </location>
</feature>
<evidence type="ECO:0000313" key="7">
    <source>
        <dbReference type="Proteomes" id="UP000215199"/>
    </source>
</evidence>
<dbReference type="PANTHER" id="PTHR42872:SF6">
    <property type="entry name" value="PROTEIN-GLUTAMATE METHYLESTERASE_PROTEIN-GLUTAMINE GLUTAMINASE"/>
    <property type="match status" value="1"/>
</dbReference>
<dbReference type="Gene3D" id="3.40.50.180">
    <property type="entry name" value="Methylesterase CheB, C-terminal domain"/>
    <property type="match status" value="1"/>
</dbReference>
<proteinExistence type="predicted"/>